<keyword evidence="2 4" id="KW-0560">Oxidoreductase</keyword>
<reference evidence="6 7" key="1">
    <citation type="submission" date="2016-09" db="EMBL/GenBank/DDBJ databases">
        <title>Draft genome sequence for the type strain of Desulfuribacillus alkaliarsenatis AHT28, an obligately anaerobic, sulfidogenic bacterium isolated from Russian soda lake sediments.</title>
        <authorList>
            <person name="Abin C.A."/>
            <person name="Hollibaugh J.T."/>
        </authorList>
    </citation>
    <scope>NUCLEOTIDE SEQUENCE [LARGE SCALE GENOMIC DNA]</scope>
    <source>
        <strain evidence="6 7">AHT28</strain>
    </source>
</reference>
<dbReference type="SUPFAM" id="SSF53383">
    <property type="entry name" value="PLP-dependent transferases"/>
    <property type="match status" value="1"/>
</dbReference>
<evidence type="ECO:0000256" key="4">
    <source>
        <dbReference type="HAMAP-Rule" id="MF_00712"/>
    </source>
</evidence>
<comment type="caution">
    <text evidence="6">The sequence shown here is derived from an EMBL/GenBank/DDBJ whole genome shotgun (WGS) entry which is preliminary data.</text>
</comment>
<dbReference type="Pfam" id="PF02347">
    <property type="entry name" value="GDC-P"/>
    <property type="match status" value="1"/>
</dbReference>
<proteinExistence type="inferred from homology"/>
<dbReference type="HAMAP" id="MF_00712">
    <property type="entry name" value="GcvPA"/>
    <property type="match status" value="1"/>
</dbReference>
<evidence type="ECO:0000313" key="7">
    <source>
        <dbReference type="Proteomes" id="UP000094296"/>
    </source>
</evidence>
<dbReference type="GO" id="GO:0009116">
    <property type="term" value="P:nucleoside metabolic process"/>
    <property type="evidence" value="ECO:0007669"/>
    <property type="project" value="InterPro"/>
</dbReference>
<dbReference type="PANTHER" id="PTHR42806">
    <property type="entry name" value="GLYCINE CLEAVAGE SYSTEM P-PROTEIN"/>
    <property type="match status" value="1"/>
</dbReference>
<dbReference type="NCBIfam" id="NF001696">
    <property type="entry name" value="PRK00451.1"/>
    <property type="match status" value="1"/>
</dbReference>
<evidence type="ECO:0000259" key="5">
    <source>
        <dbReference type="Pfam" id="PF02347"/>
    </source>
</evidence>
<gene>
    <name evidence="4" type="primary">gcvPA</name>
    <name evidence="6" type="ORF">BHF68_01700</name>
</gene>
<evidence type="ECO:0000256" key="2">
    <source>
        <dbReference type="ARBA" id="ARBA00023002"/>
    </source>
</evidence>
<dbReference type="InterPro" id="IPR020581">
    <property type="entry name" value="GDC_P"/>
</dbReference>
<dbReference type="CDD" id="cd00613">
    <property type="entry name" value="GDC-P"/>
    <property type="match status" value="1"/>
</dbReference>
<dbReference type="InterPro" id="IPR015421">
    <property type="entry name" value="PyrdxlP-dep_Trfase_major"/>
</dbReference>
<feature type="domain" description="Glycine cleavage system P-protein N-terminal" evidence="5">
    <location>
        <begin position="4"/>
        <end position="444"/>
    </location>
</feature>
<dbReference type="PANTHER" id="PTHR42806:SF1">
    <property type="entry name" value="GLYCINE DEHYDROGENASE (DECARBOXYLATING)"/>
    <property type="match status" value="1"/>
</dbReference>
<dbReference type="Proteomes" id="UP000094296">
    <property type="component" value="Unassembled WGS sequence"/>
</dbReference>
<dbReference type="PIRSF" id="PIRSF006815">
    <property type="entry name" value="GcvPA"/>
    <property type="match status" value="1"/>
</dbReference>
<organism evidence="6 7">
    <name type="scientific">Desulfuribacillus alkaliarsenatis</name>
    <dbReference type="NCBI Taxonomy" id="766136"/>
    <lineage>
        <taxon>Bacteria</taxon>
        <taxon>Bacillati</taxon>
        <taxon>Bacillota</taxon>
        <taxon>Desulfuribacillia</taxon>
        <taxon>Desulfuribacillales</taxon>
        <taxon>Desulfuribacillaceae</taxon>
        <taxon>Desulfuribacillus</taxon>
    </lineage>
</organism>
<dbReference type="AlphaFoldDB" id="A0A1E5G5E8"/>
<accession>A0A1E5G5E8</accession>
<comment type="subunit">
    <text evidence="4">The glycine cleavage system is composed of four proteins: P, T, L and H. In this organism, the P 'protein' is a heterodimer of two subunits.</text>
</comment>
<dbReference type="GO" id="GO:0004375">
    <property type="term" value="F:glycine dehydrogenase (decarboxylating) activity"/>
    <property type="evidence" value="ECO:0007669"/>
    <property type="project" value="UniProtKB-EC"/>
</dbReference>
<protein>
    <recommendedName>
        <fullName evidence="4">Probable glycine dehydrogenase (decarboxylating) subunit 1</fullName>
        <ecNumber evidence="4">1.4.4.2</ecNumber>
    </recommendedName>
    <alternativeName>
        <fullName evidence="4">Glycine cleavage system P-protein subunit 1</fullName>
    </alternativeName>
    <alternativeName>
        <fullName evidence="4">Glycine decarboxylase subunit 1</fullName>
    </alternativeName>
    <alternativeName>
        <fullName evidence="4">Glycine dehydrogenase (aminomethyl-transferring) subunit 1</fullName>
    </alternativeName>
</protein>
<dbReference type="EC" id="1.4.4.2" evidence="4"/>
<evidence type="ECO:0000313" key="6">
    <source>
        <dbReference type="EMBL" id="OEF98417.1"/>
    </source>
</evidence>
<dbReference type="OrthoDB" id="9771867at2"/>
<dbReference type="InterPro" id="IPR015422">
    <property type="entry name" value="PyrdxlP-dep_Trfase_small"/>
</dbReference>
<dbReference type="InterPro" id="IPR015424">
    <property type="entry name" value="PyrdxlP-dep_Trfase"/>
</dbReference>
<keyword evidence="7" id="KW-1185">Reference proteome</keyword>
<dbReference type="InterPro" id="IPR049315">
    <property type="entry name" value="GDC-P_N"/>
</dbReference>
<dbReference type="STRING" id="766136.BHF68_01700"/>
<comment type="catalytic activity">
    <reaction evidence="3 4">
        <text>N(6)-[(R)-lipoyl]-L-lysyl-[glycine-cleavage complex H protein] + glycine + H(+) = N(6)-[(R)-S(8)-aminomethyldihydrolipoyl]-L-lysyl-[glycine-cleavage complex H protein] + CO2</text>
        <dbReference type="Rhea" id="RHEA:24304"/>
        <dbReference type="Rhea" id="RHEA-COMP:10494"/>
        <dbReference type="Rhea" id="RHEA-COMP:10495"/>
        <dbReference type="ChEBI" id="CHEBI:15378"/>
        <dbReference type="ChEBI" id="CHEBI:16526"/>
        <dbReference type="ChEBI" id="CHEBI:57305"/>
        <dbReference type="ChEBI" id="CHEBI:83099"/>
        <dbReference type="ChEBI" id="CHEBI:83143"/>
        <dbReference type="EC" id="1.4.4.2"/>
    </reaction>
</comment>
<comment type="similarity">
    <text evidence="4">Belongs to the GcvP family. N-terminal subunit subfamily.</text>
</comment>
<dbReference type="InterPro" id="IPR023010">
    <property type="entry name" value="GcvPA"/>
</dbReference>
<name>A0A1E5G5E8_9FIRM</name>
<evidence type="ECO:0000256" key="3">
    <source>
        <dbReference type="ARBA" id="ARBA00049026"/>
    </source>
</evidence>
<evidence type="ECO:0000256" key="1">
    <source>
        <dbReference type="ARBA" id="ARBA00003788"/>
    </source>
</evidence>
<dbReference type="GO" id="GO:0019464">
    <property type="term" value="P:glycine decarboxylation via glycine cleavage system"/>
    <property type="evidence" value="ECO:0007669"/>
    <property type="project" value="UniProtKB-UniRule"/>
</dbReference>
<dbReference type="Gene3D" id="3.90.1150.10">
    <property type="entry name" value="Aspartate Aminotransferase, domain 1"/>
    <property type="match status" value="1"/>
</dbReference>
<dbReference type="RefSeq" id="WP_069641909.1">
    <property type="nucleotide sequence ID" value="NZ_MIJE01000001.1"/>
</dbReference>
<comment type="function">
    <text evidence="1 4">The glycine cleavage system catalyzes the degradation of glycine. The P protein binds the alpha-amino group of glycine through its pyridoxal phosphate cofactor; CO(2) is released and the remaining methylamine moiety is then transferred to the lipoamide cofactor of the H protein.</text>
</comment>
<dbReference type="Gene3D" id="3.40.640.10">
    <property type="entry name" value="Type I PLP-dependent aspartate aminotransferase-like (Major domain)"/>
    <property type="match status" value="1"/>
</dbReference>
<sequence>MVFRYIPNTEADIKEMLDSIGAEGMDELFQNIPAKARLNRELHITPAMTEDALVKHMKGLASKNASTEEYATFLGAGAYDHYIPSLVKHLVFRSEFYTAYTPYQPEISQGILQAIYEYQTMISQLTGLEVVNASMYDGQTAFAEAATMAAASTRRKKVLVSETVHPESFEIINNYCKGQGIEVEEIPQRLGIIDMEALSSMITDEIAAVCVQCPNFFGSIEDLQRIAELTHQRKGLFVVSVNPIALGVLKSPGELGADIVVGEGQPLGNSLSFGGPYLGFFATTKALMRKIPGRIVGQTVDGEGRRGFALTLQAREQHIRREKATSNICSNQALNALVATIYLATIGKQGLVELAQANVQKAHYLYNKLSQLEGVEIPFKNPFFNEFAIKLPVEISTVNAELYKYKMIGGYDLGKVDVQLEKHMLIAVTEKRTKEELDDFVKVLEGII</sequence>
<dbReference type="EMBL" id="MIJE01000001">
    <property type="protein sequence ID" value="OEF98417.1"/>
    <property type="molecule type" value="Genomic_DNA"/>
</dbReference>